<dbReference type="Proteomes" id="UP000518752">
    <property type="component" value="Unassembled WGS sequence"/>
</dbReference>
<dbReference type="GO" id="GO:0006384">
    <property type="term" value="P:transcription initiation at RNA polymerase III promoter"/>
    <property type="evidence" value="ECO:0007669"/>
    <property type="project" value="InterPro"/>
</dbReference>
<dbReference type="Gene3D" id="1.20.1250.40">
    <property type="match status" value="1"/>
</dbReference>
<gene>
    <name evidence="8" type="ORF">D9757_002150</name>
</gene>
<proteinExistence type="inferred from homology"/>
<evidence type="ECO:0000256" key="2">
    <source>
        <dbReference type="ARBA" id="ARBA00006898"/>
    </source>
</evidence>
<keyword evidence="6" id="KW-0539">Nucleus</keyword>
<evidence type="ECO:0000256" key="4">
    <source>
        <dbReference type="ARBA" id="ARBA00022478"/>
    </source>
</evidence>
<reference evidence="8 9" key="1">
    <citation type="journal article" date="2020" name="ISME J.">
        <title>Uncovering the hidden diversity of litter-decomposition mechanisms in mushroom-forming fungi.</title>
        <authorList>
            <person name="Floudas D."/>
            <person name="Bentzer J."/>
            <person name="Ahren D."/>
            <person name="Johansson T."/>
            <person name="Persson P."/>
            <person name="Tunlid A."/>
        </authorList>
    </citation>
    <scope>NUCLEOTIDE SEQUENCE [LARGE SCALE GENOMIC DNA]</scope>
    <source>
        <strain evidence="8 9">CBS 406.79</strain>
    </source>
</reference>
<comment type="caution">
    <text evidence="8">The sequence shown here is derived from an EMBL/GenBank/DDBJ whole genome shotgun (WGS) entry which is preliminary data.</text>
</comment>
<comment type="similarity">
    <text evidence="2">Belongs to the eukaryotic RPC9 RNA polymerase subunit family.</text>
</comment>
<dbReference type="InterPro" id="IPR005574">
    <property type="entry name" value="Rpb4/RPC9"/>
</dbReference>
<evidence type="ECO:0000313" key="8">
    <source>
        <dbReference type="EMBL" id="KAF5392544.1"/>
    </source>
</evidence>
<evidence type="ECO:0000256" key="5">
    <source>
        <dbReference type="ARBA" id="ARBA00023163"/>
    </source>
</evidence>
<keyword evidence="9" id="KW-1185">Reference proteome</keyword>
<comment type="subcellular location">
    <subcellularLocation>
        <location evidence="1">Nucleus</location>
    </subcellularLocation>
</comment>
<dbReference type="GO" id="GO:0000166">
    <property type="term" value="F:nucleotide binding"/>
    <property type="evidence" value="ECO:0007669"/>
    <property type="project" value="InterPro"/>
</dbReference>
<sequence>MEILNPRSALLSNFEVLELLRQFESEHLTRTKTAIRIKKEEEAAGVPSLENPATTQTSENFRTIQIEAIQYLSADYLPTSSQTADGITHLVKDLAQYDLTKGEKLQIVNLAPTQPVELYAIVEEIEDRFPDETEVICNRVVESLSAPTLTGSPMIVPHSSAANSSLNLGSSLRYPEDEDADVVDEMMFDDTGEGAGIEGDLDREDD</sequence>
<dbReference type="SUPFAM" id="SSF47819">
    <property type="entry name" value="HRDC-like"/>
    <property type="match status" value="1"/>
</dbReference>
<feature type="domain" description="RNA polymerase Rpb4/RPC9 core" evidence="7">
    <location>
        <begin position="38"/>
        <end position="147"/>
    </location>
</feature>
<evidence type="ECO:0000256" key="1">
    <source>
        <dbReference type="ARBA" id="ARBA00004123"/>
    </source>
</evidence>
<dbReference type="SMART" id="SM00657">
    <property type="entry name" value="RPOL4c"/>
    <property type="match status" value="1"/>
</dbReference>
<evidence type="ECO:0000256" key="6">
    <source>
        <dbReference type="ARBA" id="ARBA00023242"/>
    </source>
</evidence>
<dbReference type="InterPro" id="IPR010997">
    <property type="entry name" value="HRDC-like_sf"/>
</dbReference>
<name>A0A8H5MG20_9AGAR</name>
<keyword evidence="5" id="KW-0804">Transcription</keyword>
<dbReference type="Pfam" id="PF03874">
    <property type="entry name" value="RNA_pol_Rpb4"/>
    <property type="match status" value="1"/>
</dbReference>
<keyword evidence="4" id="KW-0240">DNA-directed RNA polymerase</keyword>
<dbReference type="InterPro" id="IPR038846">
    <property type="entry name" value="RPC9"/>
</dbReference>
<dbReference type="PANTHER" id="PTHR15561:SF0">
    <property type="entry name" value="DNA-DIRECTED RNA POLYMERASE III SUBUNIT RPC9"/>
    <property type="match status" value="1"/>
</dbReference>
<organism evidence="8 9">
    <name type="scientific">Collybiopsis confluens</name>
    <dbReference type="NCBI Taxonomy" id="2823264"/>
    <lineage>
        <taxon>Eukaryota</taxon>
        <taxon>Fungi</taxon>
        <taxon>Dikarya</taxon>
        <taxon>Basidiomycota</taxon>
        <taxon>Agaricomycotina</taxon>
        <taxon>Agaricomycetes</taxon>
        <taxon>Agaricomycetidae</taxon>
        <taxon>Agaricales</taxon>
        <taxon>Marasmiineae</taxon>
        <taxon>Omphalotaceae</taxon>
        <taxon>Collybiopsis</taxon>
    </lineage>
</organism>
<protein>
    <recommendedName>
        <fullName evidence="3">DNA-directed RNA polymerase III subunit RPC9</fullName>
    </recommendedName>
</protein>
<dbReference type="InterPro" id="IPR038324">
    <property type="entry name" value="Rpb4/RPC9_sf"/>
</dbReference>
<dbReference type="PANTHER" id="PTHR15561">
    <property type="entry name" value="CALCITONIN GENE-RELATED PEPTIDE-RECEPTOR COMPONENT PROTEIN"/>
    <property type="match status" value="1"/>
</dbReference>
<accession>A0A8H5MG20</accession>
<evidence type="ECO:0000259" key="7">
    <source>
        <dbReference type="SMART" id="SM00657"/>
    </source>
</evidence>
<dbReference type="GO" id="GO:0005666">
    <property type="term" value="C:RNA polymerase III complex"/>
    <property type="evidence" value="ECO:0007669"/>
    <property type="project" value="InterPro"/>
</dbReference>
<evidence type="ECO:0000313" key="9">
    <source>
        <dbReference type="Proteomes" id="UP000518752"/>
    </source>
</evidence>
<dbReference type="AlphaFoldDB" id="A0A8H5MG20"/>
<evidence type="ECO:0000256" key="3">
    <source>
        <dbReference type="ARBA" id="ARBA00016672"/>
    </source>
</evidence>
<dbReference type="EMBL" id="JAACJN010000005">
    <property type="protein sequence ID" value="KAF5392544.1"/>
    <property type="molecule type" value="Genomic_DNA"/>
</dbReference>
<dbReference type="OrthoDB" id="1746530at2759"/>
<dbReference type="InterPro" id="IPR006590">
    <property type="entry name" value="RNA_pol_Rpb4/RPC9_core"/>
</dbReference>